<dbReference type="AlphaFoldDB" id="A0A4Z0Y0R5"/>
<evidence type="ECO:0000259" key="3">
    <source>
        <dbReference type="Pfam" id="PF12671"/>
    </source>
</evidence>
<proteinExistence type="predicted"/>
<feature type="chain" id="PRO_5021414228" evidence="2">
    <location>
        <begin position="19"/>
        <end position="418"/>
    </location>
</feature>
<dbReference type="OrthoDB" id="2194542at2"/>
<organism evidence="4 5">
    <name type="scientific">Caproiciproducens galactitolivorans</name>
    <dbReference type="NCBI Taxonomy" id="642589"/>
    <lineage>
        <taxon>Bacteria</taxon>
        <taxon>Bacillati</taxon>
        <taxon>Bacillota</taxon>
        <taxon>Clostridia</taxon>
        <taxon>Eubacteriales</taxon>
        <taxon>Acutalibacteraceae</taxon>
        <taxon>Caproiciproducens</taxon>
    </lineage>
</organism>
<reference evidence="4 5" key="1">
    <citation type="submission" date="2019-04" db="EMBL/GenBank/DDBJ databases">
        <authorList>
            <person name="Poehlein A."/>
            <person name="Bengelsdorf F.R."/>
            <person name="Duerre P."/>
            <person name="Daniel R."/>
        </authorList>
    </citation>
    <scope>NUCLEOTIDE SEQUENCE [LARGE SCALE GENOMIC DNA]</scope>
    <source>
        <strain evidence="4 5">BS-1</strain>
    </source>
</reference>
<protein>
    <submittedName>
        <fullName evidence="4">Putative amidase domain protein</fullName>
    </submittedName>
</protein>
<keyword evidence="5" id="KW-1185">Reference proteome</keyword>
<feature type="region of interest" description="Disordered" evidence="1">
    <location>
        <begin position="222"/>
        <end position="242"/>
    </location>
</feature>
<gene>
    <name evidence="4" type="ORF">CAGA_08400</name>
</gene>
<dbReference type="PANTHER" id="PTHR40032:SF1">
    <property type="entry name" value="EXPORTED PROTEIN"/>
    <property type="match status" value="1"/>
</dbReference>
<accession>A0A4Z0Y0R5</accession>
<evidence type="ECO:0000256" key="2">
    <source>
        <dbReference type="SAM" id="SignalP"/>
    </source>
</evidence>
<evidence type="ECO:0000313" key="5">
    <source>
        <dbReference type="Proteomes" id="UP000297714"/>
    </source>
</evidence>
<dbReference type="RefSeq" id="WP_135658031.1">
    <property type="nucleotide sequence ID" value="NZ_SRMQ01000002.1"/>
</dbReference>
<keyword evidence="2" id="KW-0732">Signal</keyword>
<comment type="caution">
    <text evidence="4">The sequence shown here is derived from an EMBL/GenBank/DDBJ whole genome shotgun (WGS) entry which is preliminary data.</text>
</comment>
<evidence type="ECO:0000313" key="4">
    <source>
        <dbReference type="EMBL" id="TGJ77469.1"/>
    </source>
</evidence>
<evidence type="ECO:0000256" key="1">
    <source>
        <dbReference type="SAM" id="MobiDB-lite"/>
    </source>
</evidence>
<feature type="signal peptide" evidence="2">
    <location>
        <begin position="1"/>
        <end position="18"/>
    </location>
</feature>
<dbReference type="Pfam" id="PF12671">
    <property type="entry name" value="Amidase_6"/>
    <property type="match status" value="1"/>
</dbReference>
<feature type="domain" description="Putative amidase" evidence="3">
    <location>
        <begin position="251"/>
        <end position="391"/>
    </location>
</feature>
<name>A0A4Z0Y0R5_9FIRM</name>
<dbReference type="PANTHER" id="PTHR40032">
    <property type="entry name" value="EXPORTED PROTEIN-RELATED"/>
    <property type="match status" value="1"/>
</dbReference>
<feature type="compositionally biased region" description="Polar residues" evidence="1">
    <location>
        <begin position="226"/>
        <end position="242"/>
    </location>
</feature>
<dbReference type="Proteomes" id="UP000297714">
    <property type="component" value="Unassembled WGS sequence"/>
</dbReference>
<dbReference type="InterPro" id="IPR024301">
    <property type="entry name" value="Amidase_6"/>
</dbReference>
<dbReference type="EMBL" id="SRMQ01000002">
    <property type="protein sequence ID" value="TGJ77469.1"/>
    <property type="molecule type" value="Genomic_DNA"/>
</dbReference>
<feature type="region of interest" description="Disordered" evidence="1">
    <location>
        <begin position="23"/>
        <end position="42"/>
    </location>
</feature>
<sequence length="418" mass="47385">MLILALSFFVSVPLAASANQDPNFNDKKDSAVHDSSMNDENEDQNSIALLKEGKYCTTQPIQVIEAHKKADANYNLLSGFGDILYQKSIVINGVENSLLFAFENPNESLKLAKTKCDTILKILAKKYSLDELNNDNWKEYRTAIDYYMSDPDSNKMYDEQGSLLKQFQSLEAFLDTYENSILNNEVIDFVSLANTKLRNHTISKIVLDDMIGHLPDTDSLVKKKQNSLTSTRTNEPGKISPNQISGLTNITAANEYALQYAESPNSEYIYYNRGDCTNFVSQICKEGGVPQDGYWHSNYFYTGAIPTKAWTVASEFAKYWKPRWYTGLTKEHFLDFSKQLYTKGGSVIGMDTSGNKVYHHLAYVTQRANNQKTRYGRTFYDFFITQHSDDYACWASDNSGRAKGWLSQPDGTIYAIFS</sequence>